<feature type="compositionally biased region" description="Polar residues" evidence="1">
    <location>
        <begin position="177"/>
        <end position="188"/>
    </location>
</feature>
<feature type="region of interest" description="Disordered" evidence="1">
    <location>
        <begin position="167"/>
        <end position="188"/>
    </location>
</feature>
<reference evidence="3" key="1">
    <citation type="submission" date="2021-01" db="EMBL/GenBank/DDBJ databases">
        <authorList>
            <person name="Corre E."/>
            <person name="Pelletier E."/>
            <person name="Niang G."/>
            <person name="Scheremetjew M."/>
            <person name="Finn R."/>
            <person name="Kale V."/>
            <person name="Holt S."/>
            <person name="Cochrane G."/>
            <person name="Meng A."/>
            <person name="Brown T."/>
            <person name="Cohen L."/>
        </authorList>
    </citation>
    <scope>NUCLEOTIDE SEQUENCE</scope>
    <source>
        <strain evidence="3">NIES-381</strain>
    </source>
</reference>
<accession>A0A7S1I3R0</accession>
<proteinExistence type="predicted"/>
<keyword evidence="2" id="KW-1133">Transmembrane helix</keyword>
<dbReference type="EMBL" id="HBGA01030993">
    <property type="protein sequence ID" value="CAD9000110.1"/>
    <property type="molecule type" value="Transcribed_RNA"/>
</dbReference>
<evidence type="ECO:0000313" key="3">
    <source>
        <dbReference type="EMBL" id="CAD9000110.1"/>
    </source>
</evidence>
<feature type="transmembrane region" description="Helical" evidence="2">
    <location>
        <begin position="17"/>
        <end position="35"/>
    </location>
</feature>
<dbReference type="AlphaFoldDB" id="A0A7S1I3R0"/>
<gene>
    <name evidence="3" type="ORF">EGYM00392_LOCUS11183</name>
</gene>
<protein>
    <submittedName>
        <fullName evidence="3">Uncharacterized protein</fullName>
    </submittedName>
</protein>
<sequence length="188" mass="20212">MVQTHAEPPPVQNLSSLTLWCTLMFLIYLGLALWLQPVKPLPLPAGSSLAQANASVSPVPVPIHVDFLASGPLQLILGAGRPRLTKRFVTMDRARPNRTQALGDNDAGTEDWQRYVSQASNVSFVANPEDRLLAMGPTSSTSGRQRRSRAVHIKNTTRSAVALTPVANASKAGHTGYPTNHAESSKIT</sequence>
<evidence type="ECO:0000256" key="2">
    <source>
        <dbReference type="SAM" id="Phobius"/>
    </source>
</evidence>
<name>A0A7S1I3R0_9EUGL</name>
<keyword evidence="2" id="KW-0472">Membrane</keyword>
<organism evidence="3">
    <name type="scientific">Eutreptiella gymnastica</name>
    <dbReference type="NCBI Taxonomy" id="73025"/>
    <lineage>
        <taxon>Eukaryota</taxon>
        <taxon>Discoba</taxon>
        <taxon>Euglenozoa</taxon>
        <taxon>Euglenida</taxon>
        <taxon>Spirocuta</taxon>
        <taxon>Euglenophyceae</taxon>
        <taxon>Eutreptiales</taxon>
        <taxon>Eutreptiaceae</taxon>
        <taxon>Eutreptiella</taxon>
    </lineage>
</organism>
<evidence type="ECO:0000256" key="1">
    <source>
        <dbReference type="SAM" id="MobiDB-lite"/>
    </source>
</evidence>
<keyword evidence="2" id="KW-0812">Transmembrane</keyword>